<feature type="repeat" description="TPR" evidence="1">
    <location>
        <begin position="40"/>
        <end position="73"/>
    </location>
</feature>
<dbReference type="AlphaFoldDB" id="A0A9D1KWL5"/>
<feature type="compositionally biased region" description="Acidic residues" evidence="2">
    <location>
        <begin position="318"/>
        <end position="327"/>
    </location>
</feature>
<keyword evidence="1" id="KW-0802">TPR repeat</keyword>
<evidence type="ECO:0000256" key="1">
    <source>
        <dbReference type="PROSITE-ProRule" id="PRU00339"/>
    </source>
</evidence>
<evidence type="ECO:0000313" key="4">
    <source>
        <dbReference type="Proteomes" id="UP000824164"/>
    </source>
</evidence>
<feature type="compositionally biased region" description="Acidic residues" evidence="2">
    <location>
        <begin position="396"/>
        <end position="405"/>
    </location>
</feature>
<feature type="region of interest" description="Disordered" evidence="2">
    <location>
        <begin position="241"/>
        <end position="327"/>
    </location>
</feature>
<dbReference type="EMBL" id="DVLT01000055">
    <property type="protein sequence ID" value="HIU03381.1"/>
    <property type="molecule type" value="Genomic_DNA"/>
</dbReference>
<evidence type="ECO:0000256" key="2">
    <source>
        <dbReference type="SAM" id="MobiDB-lite"/>
    </source>
</evidence>
<feature type="compositionally biased region" description="Polar residues" evidence="2">
    <location>
        <begin position="248"/>
        <end position="260"/>
    </location>
</feature>
<evidence type="ECO:0000313" key="3">
    <source>
        <dbReference type="EMBL" id="HIU03381.1"/>
    </source>
</evidence>
<gene>
    <name evidence="3" type="ORF">IAB63_09025</name>
</gene>
<comment type="caution">
    <text evidence="3">The sequence shown here is derived from an EMBL/GenBank/DDBJ whole genome shotgun (WGS) entry which is preliminary data.</text>
</comment>
<protein>
    <recommendedName>
        <fullName evidence="5">Tetratricopeptide repeat protein</fullName>
    </recommendedName>
</protein>
<dbReference type="SMART" id="SM00028">
    <property type="entry name" value="TPR"/>
    <property type="match status" value="2"/>
</dbReference>
<dbReference type="SUPFAM" id="SSF52540">
    <property type="entry name" value="P-loop containing nucleoside triphosphate hydrolases"/>
    <property type="match status" value="1"/>
</dbReference>
<sequence length="748" mass="83980">MEKYNEAEILRDIRHCVYDGNYDRAMELADQIDIHKTKNISSLCLLGEVYLEKGKYEAAEEALSKAYDKAPKGRRLLDLLTTLYINKKDYVQAEYYYKEFISVASKDLHRYVLRYRLDKGKGERLSVLIHTLEQLKDYEYIEEWAYELAKLYHEAGEDKKCIRECDEIALWFGQGEYVDKAARLKSEITGEALPSRLQPAPVKTPDAGRTVGATYMFDSEGILANSGLNMALNVEEFMQEEALEKAEQSGTAPESMTESYRATGPETVEATPVSENIVHQETSKVTKPSADLSQKASDPKGAASKQTAVSADTSTDIEWSDGDLSESEDKEMISALFGEMVLQPMEEEGKEQPIKAEEDPEETEADRPDSIVARIQNNMRGRWRGKPAPSMSVPEGADDEDEIISETESGSDLKQFFGGETQEEKEHSAEEVSTDAGETSCADETAEPAFSGEIGEKATKNQRTDGSDEQRHSDEKPLERFEDEDEILTEDIPIPDTVMDIFATAADIKDVKNQLAKTFTKLESSLLEKEDILAPYDINFVVSGNDDSMKSQISIGIAKALNTYGLCDKQKIVGATAEQLNAMDFTPVFEKITGGCLIISGAGKLSKRSIRIIKEYVDHPDQKVAIVLEDSQDNLHALWKANQELRSKFLNVINIAKYDERELVKLAESYAKRKGYDISEEARMVTLREIFEKRMLAGEDVGYEDVMAVVDEAIINLEKRNMKNLFMTVLDNAYKEASMFTLLPEDFV</sequence>
<proteinExistence type="predicted"/>
<feature type="region of interest" description="Disordered" evidence="2">
    <location>
        <begin position="343"/>
        <end position="492"/>
    </location>
</feature>
<dbReference type="PROSITE" id="PS50005">
    <property type="entry name" value="TPR"/>
    <property type="match status" value="1"/>
</dbReference>
<feature type="compositionally biased region" description="Basic and acidic residues" evidence="2">
    <location>
        <begin position="454"/>
        <end position="480"/>
    </location>
</feature>
<feature type="compositionally biased region" description="Polar residues" evidence="2">
    <location>
        <begin position="304"/>
        <end position="317"/>
    </location>
</feature>
<dbReference type="InterPro" id="IPR019734">
    <property type="entry name" value="TPR_rpt"/>
</dbReference>
<evidence type="ECO:0008006" key="5">
    <source>
        <dbReference type="Google" id="ProtNLM"/>
    </source>
</evidence>
<dbReference type="InterPro" id="IPR011990">
    <property type="entry name" value="TPR-like_helical_dom_sf"/>
</dbReference>
<organism evidence="3 4">
    <name type="scientific">Candidatus Onthocola gallistercoris</name>
    <dbReference type="NCBI Taxonomy" id="2840876"/>
    <lineage>
        <taxon>Bacteria</taxon>
        <taxon>Bacillati</taxon>
        <taxon>Bacillota</taxon>
        <taxon>Bacilli</taxon>
        <taxon>Candidatus Onthocola</taxon>
    </lineage>
</organism>
<feature type="compositionally biased region" description="Polar residues" evidence="2">
    <location>
        <begin position="273"/>
        <end position="296"/>
    </location>
</feature>
<accession>A0A9D1KWL5</accession>
<reference evidence="3" key="2">
    <citation type="journal article" date="2021" name="PeerJ">
        <title>Extensive microbial diversity within the chicken gut microbiome revealed by metagenomics and culture.</title>
        <authorList>
            <person name="Gilroy R."/>
            <person name="Ravi A."/>
            <person name="Getino M."/>
            <person name="Pursley I."/>
            <person name="Horton D.L."/>
            <person name="Alikhan N.F."/>
            <person name="Baker D."/>
            <person name="Gharbi K."/>
            <person name="Hall N."/>
            <person name="Watson M."/>
            <person name="Adriaenssens E.M."/>
            <person name="Foster-Nyarko E."/>
            <person name="Jarju S."/>
            <person name="Secka A."/>
            <person name="Antonio M."/>
            <person name="Oren A."/>
            <person name="Chaudhuri R.R."/>
            <person name="La Ragione R."/>
            <person name="Hildebrand F."/>
            <person name="Pallen M.J."/>
        </authorList>
    </citation>
    <scope>NUCLEOTIDE SEQUENCE</scope>
    <source>
        <strain evidence="3">CHK187-14744</strain>
    </source>
</reference>
<dbReference type="Proteomes" id="UP000824164">
    <property type="component" value="Unassembled WGS sequence"/>
</dbReference>
<name>A0A9D1KWL5_9FIRM</name>
<dbReference type="SUPFAM" id="SSF48452">
    <property type="entry name" value="TPR-like"/>
    <property type="match status" value="1"/>
</dbReference>
<dbReference type="Gene3D" id="1.25.40.10">
    <property type="entry name" value="Tetratricopeptide repeat domain"/>
    <property type="match status" value="1"/>
</dbReference>
<dbReference type="InterPro" id="IPR027417">
    <property type="entry name" value="P-loop_NTPase"/>
</dbReference>
<reference evidence="3" key="1">
    <citation type="submission" date="2020-10" db="EMBL/GenBank/DDBJ databases">
        <authorList>
            <person name="Gilroy R."/>
        </authorList>
    </citation>
    <scope>NUCLEOTIDE SEQUENCE</scope>
    <source>
        <strain evidence="3">CHK187-14744</strain>
    </source>
</reference>